<proteinExistence type="predicted"/>
<accession>A0A9D3W4Q8</accession>
<dbReference type="Proteomes" id="UP000828251">
    <property type="component" value="Unassembled WGS sequence"/>
</dbReference>
<name>A0A9D3W4Q8_9ROSI</name>
<dbReference type="EMBL" id="JAIQCV010000004">
    <property type="protein sequence ID" value="KAH1108050.1"/>
    <property type="molecule type" value="Genomic_DNA"/>
</dbReference>
<evidence type="ECO:0000313" key="2">
    <source>
        <dbReference type="Proteomes" id="UP000828251"/>
    </source>
</evidence>
<gene>
    <name evidence="1" type="ORF">J1N35_011818</name>
</gene>
<sequence>MENELAELSLGDGEEEILLLPNKFEFQKAVYNLCMVGCFLTASVVHFPVMRSTIANLWHPLRGVHISTLGEKRLQRLECYRAGMGSISKGEVKESYFDE</sequence>
<evidence type="ECO:0000313" key="1">
    <source>
        <dbReference type="EMBL" id="KAH1108050.1"/>
    </source>
</evidence>
<keyword evidence="2" id="KW-1185">Reference proteome</keyword>
<protein>
    <submittedName>
        <fullName evidence="1">Uncharacterized protein</fullName>
    </submittedName>
</protein>
<organism evidence="1 2">
    <name type="scientific">Gossypium stocksii</name>
    <dbReference type="NCBI Taxonomy" id="47602"/>
    <lineage>
        <taxon>Eukaryota</taxon>
        <taxon>Viridiplantae</taxon>
        <taxon>Streptophyta</taxon>
        <taxon>Embryophyta</taxon>
        <taxon>Tracheophyta</taxon>
        <taxon>Spermatophyta</taxon>
        <taxon>Magnoliopsida</taxon>
        <taxon>eudicotyledons</taxon>
        <taxon>Gunneridae</taxon>
        <taxon>Pentapetalae</taxon>
        <taxon>rosids</taxon>
        <taxon>malvids</taxon>
        <taxon>Malvales</taxon>
        <taxon>Malvaceae</taxon>
        <taxon>Malvoideae</taxon>
        <taxon>Gossypium</taxon>
    </lineage>
</organism>
<dbReference type="AlphaFoldDB" id="A0A9D3W4Q8"/>
<reference evidence="1 2" key="1">
    <citation type="journal article" date="2021" name="Plant Biotechnol. J.">
        <title>Multi-omics assisted identification of the key and species-specific regulatory components of drought-tolerant mechanisms in Gossypium stocksii.</title>
        <authorList>
            <person name="Yu D."/>
            <person name="Ke L."/>
            <person name="Zhang D."/>
            <person name="Wu Y."/>
            <person name="Sun Y."/>
            <person name="Mei J."/>
            <person name="Sun J."/>
            <person name="Sun Y."/>
        </authorList>
    </citation>
    <scope>NUCLEOTIDE SEQUENCE [LARGE SCALE GENOMIC DNA]</scope>
    <source>
        <strain evidence="2">cv. E1</strain>
        <tissue evidence="1">Leaf</tissue>
    </source>
</reference>
<comment type="caution">
    <text evidence="1">The sequence shown here is derived from an EMBL/GenBank/DDBJ whole genome shotgun (WGS) entry which is preliminary data.</text>
</comment>
<dbReference type="OrthoDB" id="940669at2759"/>